<protein>
    <submittedName>
        <fullName evidence="2">Uncharacterized protein</fullName>
    </submittedName>
</protein>
<dbReference type="PANTHER" id="PTHR36350">
    <property type="entry name" value="TRANSMEMBRANE PROTEIN"/>
    <property type="match status" value="1"/>
</dbReference>
<feature type="region of interest" description="Disordered" evidence="1">
    <location>
        <begin position="93"/>
        <end position="124"/>
    </location>
</feature>
<dbReference type="Proteomes" id="UP001151287">
    <property type="component" value="Unassembled WGS sequence"/>
</dbReference>
<gene>
    <name evidence="2" type="ORF">LUZ63_016823</name>
</gene>
<dbReference type="OrthoDB" id="2012659at2759"/>
<reference evidence="2" key="1">
    <citation type="journal article" date="2022" name="Cell">
        <title>Repeat-based holocentromeres influence genome architecture and karyotype evolution.</title>
        <authorList>
            <person name="Hofstatter P.G."/>
            <person name="Thangavel G."/>
            <person name="Lux T."/>
            <person name="Neumann P."/>
            <person name="Vondrak T."/>
            <person name="Novak P."/>
            <person name="Zhang M."/>
            <person name="Costa L."/>
            <person name="Castellani M."/>
            <person name="Scott A."/>
            <person name="Toegelov H."/>
            <person name="Fuchs J."/>
            <person name="Mata-Sucre Y."/>
            <person name="Dias Y."/>
            <person name="Vanzela A.L.L."/>
            <person name="Huettel B."/>
            <person name="Almeida C.C.S."/>
            <person name="Simkova H."/>
            <person name="Souza G."/>
            <person name="Pedrosa-Harand A."/>
            <person name="Macas J."/>
            <person name="Mayer K.F.X."/>
            <person name="Houben A."/>
            <person name="Marques A."/>
        </authorList>
    </citation>
    <scope>NUCLEOTIDE SEQUENCE</scope>
    <source>
        <strain evidence="2">RhyBre1mFocal</strain>
    </source>
</reference>
<evidence type="ECO:0000256" key="1">
    <source>
        <dbReference type="SAM" id="MobiDB-lite"/>
    </source>
</evidence>
<proteinExistence type="predicted"/>
<dbReference type="PANTHER" id="PTHR36350:SF3">
    <property type="entry name" value="TRANSMEMBRANE PROTEIN"/>
    <property type="match status" value="1"/>
</dbReference>
<dbReference type="EMBL" id="JAMQYH010000005">
    <property type="protein sequence ID" value="KAJ1685433.1"/>
    <property type="molecule type" value="Genomic_DNA"/>
</dbReference>
<dbReference type="Gene3D" id="1.25.40.10">
    <property type="entry name" value="Tetratricopeptide repeat domain"/>
    <property type="match status" value="1"/>
</dbReference>
<feature type="compositionally biased region" description="Basic and acidic residues" evidence="1">
    <location>
        <begin position="105"/>
        <end position="115"/>
    </location>
</feature>
<comment type="caution">
    <text evidence="2">The sequence shown here is derived from an EMBL/GenBank/DDBJ whole genome shotgun (WGS) entry which is preliminary data.</text>
</comment>
<sequence length="356" mass="41194">MASLLSPSSLPFSIHHFPQPKPNNLSMLLSRTNNHPSLLRISIRPQFNSNLQRTACTKTPQSLLQSLAKGSAWFLIGSFFFLGQFHFKPASATVTPQSSNLTSPMEEKSDTPKEKKEKRKKDKKKNKKYDEVLEMYERFLERNPMDIKALKIVLYGKLRQGKMEEALEYIERLEILEPGDEEWRLLEAVAYERMGRLSKAKKVYREILDEKPLFTRALHGLALVMHKNHEGPAPLEMLNEALELACRENRVTEERNIKILIATMHIIKGDLEGALNKFEDITNEDPKDFRPYLCKGIIYSLLDKKKEADEQLQIYKSLVPDEFPQKGFLEDCILTAKTDSRDRLGKEFLSEFSYRT</sequence>
<accession>A0A9P9ZAM3</accession>
<feature type="compositionally biased region" description="Polar residues" evidence="1">
    <location>
        <begin position="93"/>
        <end position="103"/>
    </location>
</feature>
<evidence type="ECO:0000313" key="3">
    <source>
        <dbReference type="Proteomes" id="UP001151287"/>
    </source>
</evidence>
<evidence type="ECO:0000313" key="2">
    <source>
        <dbReference type="EMBL" id="KAJ1685433.1"/>
    </source>
</evidence>
<organism evidence="2 3">
    <name type="scientific">Rhynchospora breviuscula</name>
    <dbReference type="NCBI Taxonomy" id="2022672"/>
    <lineage>
        <taxon>Eukaryota</taxon>
        <taxon>Viridiplantae</taxon>
        <taxon>Streptophyta</taxon>
        <taxon>Embryophyta</taxon>
        <taxon>Tracheophyta</taxon>
        <taxon>Spermatophyta</taxon>
        <taxon>Magnoliopsida</taxon>
        <taxon>Liliopsida</taxon>
        <taxon>Poales</taxon>
        <taxon>Cyperaceae</taxon>
        <taxon>Cyperoideae</taxon>
        <taxon>Rhynchosporeae</taxon>
        <taxon>Rhynchospora</taxon>
    </lineage>
</organism>
<name>A0A9P9ZAM3_9POAL</name>
<dbReference type="InterPro" id="IPR011990">
    <property type="entry name" value="TPR-like_helical_dom_sf"/>
</dbReference>
<dbReference type="Pfam" id="PF14559">
    <property type="entry name" value="TPR_19"/>
    <property type="match status" value="1"/>
</dbReference>
<dbReference type="SUPFAM" id="SSF48452">
    <property type="entry name" value="TPR-like"/>
    <property type="match status" value="1"/>
</dbReference>
<dbReference type="AlphaFoldDB" id="A0A9P9ZAM3"/>
<keyword evidence="3" id="KW-1185">Reference proteome</keyword>